<organism evidence="2 3">
    <name type="scientific">Pseudolysinimonas kribbensis</name>
    <dbReference type="NCBI Taxonomy" id="433641"/>
    <lineage>
        <taxon>Bacteria</taxon>
        <taxon>Bacillati</taxon>
        <taxon>Actinomycetota</taxon>
        <taxon>Actinomycetes</taxon>
        <taxon>Micrococcales</taxon>
        <taxon>Microbacteriaceae</taxon>
        <taxon>Pseudolysinimonas</taxon>
    </lineage>
</organism>
<gene>
    <name evidence="1" type="ORF">GCM10025881_01100</name>
    <name evidence="2" type="ORF">GCM10025881_40110</name>
</gene>
<keyword evidence="3" id="KW-1185">Reference proteome</keyword>
<reference evidence="2" key="3">
    <citation type="submission" date="2023-02" db="EMBL/GenBank/DDBJ databases">
        <authorList>
            <person name="Sun Q."/>
            <person name="Mori K."/>
        </authorList>
    </citation>
    <scope>NUCLEOTIDE SEQUENCE</scope>
    <source>
        <strain evidence="2">NBRC 108894</strain>
    </source>
</reference>
<accession>A0ABQ6KG74</accession>
<evidence type="ECO:0000313" key="3">
    <source>
        <dbReference type="Proteomes" id="UP001157034"/>
    </source>
</evidence>
<name>A0ABQ6KG74_9MICO</name>
<sequence length="129" mass="14507">MAIKRNFKQHPLVILDALVLDVDRDLFEVRDEVTRQKTGEVIDKGRVLTVQTAGLRDDAEVEELVVKVPNEFDSVEFEPRTRVLVLVDYNEWDMQGRRGTSMKFAGFVSPSMVSAWATIAQSQTAAVPA</sequence>
<comment type="caution">
    <text evidence="2">The sequence shown here is derived from an EMBL/GenBank/DDBJ whole genome shotgun (WGS) entry which is preliminary data.</text>
</comment>
<evidence type="ECO:0000313" key="2">
    <source>
        <dbReference type="EMBL" id="GMA97187.1"/>
    </source>
</evidence>
<evidence type="ECO:0000313" key="1">
    <source>
        <dbReference type="EMBL" id="GMA93286.1"/>
    </source>
</evidence>
<protein>
    <submittedName>
        <fullName evidence="2">Uncharacterized protein</fullName>
    </submittedName>
</protein>
<dbReference type="RefSeq" id="WP_284252009.1">
    <property type="nucleotide sequence ID" value="NZ_BAAAQO010000004.1"/>
</dbReference>
<dbReference type="EMBL" id="BSVB01000001">
    <property type="protein sequence ID" value="GMA93286.1"/>
    <property type="molecule type" value="Genomic_DNA"/>
</dbReference>
<dbReference type="Proteomes" id="UP001157034">
    <property type="component" value="Unassembled WGS sequence"/>
</dbReference>
<proteinExistence type="predicted"/>
<reference evidence="3" key="2">
    <citation type="journal article" date="2019" name="Int. J. Syst. Evol. Microbiol.">
        <title>The Global Catalogue of Microorganisms (GCM) 10K type strain sequencing project: providing services to taxonomists for standard genome sequencing and annotation.</title>
        <authorList>
            <consortium name="The Broad Institute Genomics Platform"/>
            <consortium name="The Broad Institute Genome Sequencing Center for Infectious Disease"/>
            <person name="Wu L."/>
            <person name="Ma J."/>
        </authorList>
    </citation>
    <scope>NUCLEOTIDE SEQUENCE [LARGE SCALE GENOMIC DNA]</scope>
    <source>
        <strain evidence="3">NBRC 108894</strain>
    </source>
</reference>
<reference evidence="2" key="1">
    <citation type="journal article" date="2014" name="Int. J. Syst. Evol. Microbiol.">
        <title>Complete genome of a new Firmicutes species belonging to the dominant human colonic microbiota ('Ruminococcus bicirculans') reveals two chromosomes and a selective capacity to utilize plant glucans.</title>
        <authorList>
            <consortium name="NISC Comparative Sequencing Program"/>
            <person name="Wegmann U."/>
            <person name="Louis P."/>
            <person name="Goesmann A."/>
            <person name="Henrissat B."/>
            <person name="Duncan S.H."/>
            <person name="Flint H.J."/>
        </authorList>
    </citation>
    <scope>NUCLEOTIDE SEQUENCE</scope>
    <source>
        <strain evidence="2">NBRC 108894</strain>
    </source>
</reference>
<dbReference type="EMBL" id="BSVB01000001">
    <property type="protein sequence ID" value="GMA97187.1"/>
    <property type="molecule type" value="Genomic_DNA"/>
</dbReference>